<keyword evidence="1" id="KW-0946">Virion</keyword>
<keyword evidence="1" id="KW-0167">Capsid protein</keyword>
<protein>
    <submittedName>
        <fullName evidence="1">Spore coat protein YutH</fullName>
    </submittedName>
</protein>
<dbReference type="EMBL" id="JAHQCR010000050">
    <property type="protein sequence ID" value="MBU9722130.1"/>
    <property type="molecule type" value="Genomic_DNA"/>
</dbReference>
<reference evidence="1 2" key="1">
    <citation type="submission" date="2021-06" db="EMBL/GenBank/DDBJ databases">
        <title>Bacillus sp. RD4P76, an endophyte from a halophyte.</title>
        <authorList>
            <person name="Sun J.-Q."/>
        </authorList>
    </citation>
    <scope>NUCLEOTIDE SEQUENCE [LARGE SCALE GENOMIC DNA]</scope>
    <source>
        <strain evidence="1 2">JCM 17098</strain>
    </source>
</reference>
<evidence type="ECO:0000313" key="1">
    <source>
        <dbReference type="EMBL" id="MBU9722130.1"/>
    </source>
</evidence>
<dbReference type="NCBIfam" id="TIGR02905">
    <property type="entry name" value="spore_yutH"/>
    <property type="match status" value="1"/>
</dbReference>
<sequence>MIERELYNQFKIYPEQIMQIGSDHIIFAEGLGYLLRPINYPEKMVNEKIFMGQWLNNQGDYDVAAYISPEGKRSSTIWDNGVSYIVFQLPEFNGDMGGELGYRLAQFHQLGYHYTPSDKNLSNQFLPWKERWERRLDQLENWYVTVTKSSEKTELEKEFCLSFPYFLGVSENAIQMIADMAIDDFSYQGVHKTICHERFQESTWLTIWEGATSQIKVPTDLTFDHYTRDIAEYIRNIWVSPEYLHLRINLIDTFLNEYEKVQPLSLLDQKLLFSRLLFPLHYFENIEKYYQVGNEIEKEIIAQKCYQLFKGSGDFELLFEYLFQRFEQLKVVSKLPHWIIHSQHSTD</sequence>
<evidence type="ECO:0000313" key="2">
    <source>
        <dbReference type="Proteomes" id="UP000790580"/>
    </source>
</evidence>
<keyword evidence="2" id="KW-1185">Reference proteome</keyword>
<dbReference type="PANTHER" id="PTHR39179">
    <property type="entry name" value="SPORE COAT PROTEIN I"/>
    <property type="match status" value="1"/>
</dbReference>
<name>A0ABS6JYF3_9BACI</name>
<organism evidence="1 2">
    <name type="scientific">Evansella alkalicola</name>
    <dbReference type="NCBI Taxonomy" id="745819"/>
    <lineage>
        <taxon>Bacteria</taxon>
        <taxon>Bacillati</taxon>
        <taxon>Bacillota</taxon>
        <taxon>Bacilli</taxon>
        <taxon>Bacillales</taxon>
        <taxon>Bacillaceae</taxon>
        <taxon>Evansella</taxon>
    </lineage>
</organism>
<dbReference type="InterPro" id="IPR011009">
    <property type="entry name" value="Kinase-like_dom_sf"/>
</dbReference>
<dbReference type="PANTHER" id="PTHR39179:SF2">
    <property type="entry name" value="ENDOSPORE COAT-ASSOCIATED PROTEIN YUTH"/>
    <property type="match status" value="1"/>
</dbReference>
<gene>
    <name evidence="1" type="primary">yutH</name>
    <name evidence="1" type="ORF">KS407_11855</name>
</gene>
<dbReference type="Proteomes" id="UP000790580">
    <property type="component" value="Unassembled WGS sequence"/>
</dbReference>
<dbReference type="SUPFAM" id="SSF56112">
    <property type="entry name" value="Protein kinase-like (PK-like)"/>
    <property type="match status" value="1"/>
</dbReference>
<accession>A0ABS6JYF3</accession>
<dbReference type="RefSeq" id="WP_176371451.1">
    <property type="nucleotide sequence ID" value="NZ_JAHQCR010000050.1"/>
</dbReference>
<dbReference type="InterPro" id="IPR047175">
    <property type="entry name" value="CotS-like"/>
</dbReference>
<dbReference type="InterPro" id="IPR014254">
    <property type="entry name" value="Spore_coat_YutH"/>
</dbReference>
<dbReference type="Gene3D" id="3.90.1200.10">
    <property type="match status" value="1"/>
</dbReference>
<proteinExistence type="predicted"/>
<comment type="caution">
    <text evidence="1">The sequence shown here is derived from an EMBL/GenBank/DDBJ whole genome shotgun (WGS) entry which is preliminary data.</text>
</comment>